<dbReference type="InterPro" id="IPR035968">
    <property type="entry name" value="ATP_synth_F1_ATPase_gsu"/>
</dbReference>
<dbReference type="InterPro" id="IPR020003">
    <property type="entry name" value="ATPase_a/bsu_AS"/>
</dbReference>
<organism evidence="19 20">
    <name type="scientific">Durusdinium trenchii</name>
    <dbReference type="NCBI Taxonomy" id="1381693"/>
    <lineage>
        <taxon>Eukaryota</taxon>
        <taxon>Sar</taxon>
        <taxon>Alveolata</taxon>
        <taxon>Dinophyceae</taxon>
        <taxon>Suessiales</taxon>
        <taxon>Symbiodiniaceae</taxon>
        <taxon>Durusdinium</taxon>
    </lineage>
</organism>
<evidence type="ECO:0000256" key="15">
    <source>
        <dbReference type="SAM" id="Coils"/>
    </source>
</evidence>
<dbReference type="InterPro" id="IPR005722">
    <property type="entry name" value="ATP_synth_F1_bsu"/>
</dbReference>
<dbReference type="CDD" id="cd12151">
    <property type="entry name" value="F1-ATPase_gamma"/>
    <property type="match status" value="1"/>
</dbReference>
<keyword evidence="16" id="KW-0732">Signal</keyword>
<evidence type="ECO:0000259" key="17">
    <source>
        <dbReference type="SMART" id="SM00382"/>
    </source>
</evidence>
<evidence type="ECO:0000256" key="9">
    <source>
        <dbReference type="ARBA" id="ARBA00022840"/>
    </source>
</evidence>
<keyword evidence="8" id="KW-0375">Hydrogen ion transport</keyword>
<dbReference type="PANTHER" id="PTHR15184:SF71">
    <property type="entry name" value="ATP SYNTHASE SUBUNIT BETA, MITOCHONDRIAL"/>
    <property type="match status" value="1"/>
</dbReference>
<sequence length="879" mass="95497">MKARLLTLVLSMPTSMKALLRVLARARRALLMVKAWRARRFASSIVVNRLAQKQLEPRAGLMKQRLRFLTAVRGLRQQTVFYAAVHNFPAKQMVAAAKLRRAEERATEARPYTERMEAVLANLSAGAKGNPNAPKLLAGTGKDETHLLIVATADKGLCGGFNSSIVRLAREHIARLQGEGKKVKIITVGRKGEEQLKRLYSDLIVWKTNFTEVKQIGFEQAHEIAEHVLGMFGEDAFDVATLFFGKFKNVVTQVPTAQQIIPAEAPEGVETPDLNGAVYEYEPDEQEILRALLPRYVAVQVFRALLENVASEQAASMTAMDNATRNAGEMIDKLNLQYNRARQAQITTELIEIIAGAEVIGAVVDVEFDGELPGILNALETDNNGNRLVLEVAQHLGQNTVRTIAMDSSEGLVRGQKVTDTGEAISVPVGEGTLGRIMNVIGEPVDEAGPIKFETKRAIHQEAPAFVEQSTEAEILETGIKVVDLLCPYARGGKIGLFGGAGVGKTVLIQELINNIAKVHGGYSVFAGVGERTREGNDLYWEMIESGVNKEGGAEGSKAALVYGQMNEPPGARARVALTGLTVAENFRDQGQDVLFFVDNIFRFTQAGSEVSALLGRIPSAVGYQPTLATDMGIYPAVDPLDSTSRILDPRIVGEEHYEVARGVQNILQRYKSLQDIIAILGMDELSEEDKLTVARARKVERFLSQPFDVAQVFTGFPGIQVPVADTVRSFKGLIEGEYDHLPEAAFYMVGSIEDAIEKAGKLAAEADVDEVDIPGVEGWIGVLPNHAPLMTTLAPGMVRIKDGGDEKRIFVRGGFAEISPAGLTVLAEEAMMAAELDAAAIAQRITNAEEDLADADTDEKKLAAQQSLDRLKELQAAL</sequence>
<feature type="chain" id="PRO_5045029293" description="H(+)-transporting two-sector ATPase" evidence="16">
    <location>
        <begin position="19"/>
        <end position="879"/>
    </location>
</feature>
<comment type="similarity">
    <text evidence="2">Belongs to the ATPase epsilon chain family.</text>
</comment>
<dbReference type="Gene3D" id="2.40.10.170">
    <property type="match status" value="1"/>
</dbReference>
<evidence type="ECO:0000256" key="5">
    <source>
        <dbReference type="ARBA" id="ARBA00012473"/>
    </source>
</evidence>
<dbReference type="NCBIfam" id="TIGR01216">
    <property type="entry name" value="ATP_synt_epsi"/>
    <property type="match status" value="1"/>
</dbReference>
<evidence type="ECO:0000313" key="18">
    <source>
        <dbReference type="EMBL" id="CAK9039376.1"/>
    </source>
</evidence>
<evidence type="ECO:0000256" key="14">
    <source>
        <dbReference type="ARBA" id="ARBA00023310"/>
    </source>
</evidence>
<accession>A0ABP0LV69</accession>
<dbReference type="EMBL" id="CAXAMM010017779">
    <property type="protein sequence ID" value="CAK9041889.1"/>
    <property type="molecule type" value="Genomic_DNA"/>
</dbReference>
<evidence type="ECO:0000256" key="3">
    <source>
        <dbReference type="ARBA" id="ARBA00007681"/>
    </source>
</evidence>
<keyword evidence="9" id="KW-0067">ATP-binding</keyword>
<dbReference type="SUPFAM" id="SSF52943">
    <property type="entry name" value="ATP synthase (F1-ATPase), gamma subunit"/>
    <property type="match status" value="1"/>
</dbReference>
<dbReference type="Proteomes" id="UP001642464">
    <property type="component" value="Unassembled WGS sequence"/>
</dbReference>
<keyword evidence="7" id="KW-0547">Nucleotide-binding</keyword>
<evidence type="ECO:0000256" key="1">
    <source>
        <dbReference type="ARBA" id="ARBA00004170"/>
    </source>
</evidence>
<keyword evidence="13" id="KW-0139">CF(1)</keyword>
<dbReference type="SUPFAM" id="SSF50615">
    <property type="entry name" value="N-terminal domain of alpha and beta subunits of F1 ATP synthase"/>
    <property type="match status" value="1"/>
</dbReference>
<feature type="domain" description="AAA+ ATPase" evidence="17">
    <location>
        <begin position="491"/>
        <end position="708"/>
    </location>
</feature>
<evidence type="ECO:0000256" key="13">
    <source>
        <dbReference type="ARBA" id="ARBA00023196"/>
    </source>
</evidence>
<evidence type="ECO:0000313" key="20">
    <source>
        <dbReference type="Proteomes" id="UP001642464"/>
    </source>
</evidence>
<evidence type="ECO:0000256" key="8">
    <source>
        <dbReference type="ARBA" id="ARBA00022781"/>
    </source>
</evidence>
<proteinExistence type="inferred from homology"/>
<evidence type="ECO:0000256" key="11">
    <source>
        <dbReference type="ARBA" id="ARBA00023065"/>
    </source>
</evidence>
<dbReference type="CDD" id="cd12152">
    <property type="entry name" value="F1-ATPase_delta"/>
    <property type="match status" value="1"/>
</dbReference>
<evidence type="ECO:0000313" key="19">
    <source>
        <dbReference type="EMBL" id="CAK9041889.1"/>
    </source>
</evidence>
<keyword evidence="6" id="KW-0813">Transport</keyword>
<evidence type="ECO:0000256" key="16">
    <source>
        <dbReference type="SAM" id="SignalP"/>
    </source>
</evidence>
<evidence type="ECO:0000256" key="12">
    <source>
        <dbReference type="ARBA" id="ARBA00023136"/>
    </source>
</evidence>
<dbReference type="SUPFAM" id="SSF52540">
    <property type="entry name" value="P-loop containing nucleoside triphosphate hydrolases"/>
    <property type="match status" value="1"/>
</dbReference>
<dbReference type="CDD" id="cd18110">
    <property type="entry name" value="ATP-synt_F1_beta_C"/>
    <property type="match status" value="1"/>
</dbReference>
<dbReference type="InterPro" id="IPR020546">
    <property type="entry name" value="ATP_synth_F1_dsu/esu_N"/>
</dbReference>
<dbReference type="CDD" id="cd18115">
    <property type="entry name" value="ATP-synt_F1_beta_N"/>
    <property type="match status" value="1"/>
</dbReference>
<evidence type="ECO:0000256" key="7">
    <source>
        <dbReference type="ARBA" id="ARBA00022741"/>
    </source>
</evidence>
<dbReference type="SUPFAM" id="SSF47917">
    <property type="entry name" value="C-terminal domain of alpha and beta subunits of F1 ATP synthase"/>
    <property type="match status" value="1"/>
</dbReference>
<dbReference type="InterPro" id="IPR000131">
    <property type="entry name" value="ATP_synth_F1_gsu"/>
</dbReference>
<comment type="similarity">
    <text evidence="3">Belongs to the ATPase gamma chain family.</text>
</comment>
<dbReference type="Pfam" id="PF00231">
    <property type="entry name" value="ATP-synt"/>
    <property type="match status" value="1"/>
</dbReference>
<dbReference type="PANTHER" id="PTHR15184">
    <property type="entry name" value="ATP SYNTHASE"/>
    <property type="match status" value="1"/>
</dbReference>
<feature type="signal peptide" evidence="16">
    <location>
        <begin position="1"/>
        <end position="18"/>
    </location>
</feature>
<dbReference type="Pfam" id="PF02823">
    <property type="entry name" value="ATP-synt_DE_N"/>
    <property type="match status" value="1"/>
</dbReference>
<dbReference type="InterPro" id="IPR001469">
    <property type="entry name" value="ATP_synth_F1_dsu/esu"/>
</dbReference>
<dbReference type="Gene3D" id="1.10.1140.10">
    <property type="entry name" value="Bovine Mitochondrial F1-atpase, Atp Synthase Beta Chain, Chain D, domain 3"/>
    <property type="match status" value="1"/>
</dbReference>
<dbReference type="HAMAP" id="MF_00815">
    <property type="entry name" value="ATP_synth_gamma_bact"/>
    <property type="match status" value="1"/>
</dbReference>
<keyword evidence="11" id="KW-0406">Ion transport</keyword>
<dbReference type="NCBIfam" id="NF004146">
    <property type="entry name" value="PRK05621.1-4"/>
    <property type="match status" value="1"/>
</dbReference>
<dbReference type="Gene3D" id="3.40.1380.10">
    <property type="match status" value="1"/>
</dbReference>
<reference evidence="19 20" key="1">
    <citation type="submission" date="2024-02" db="EMBL/GenBank/DDBJ databases">
        <authorList>
            <person name="Chen Y."/>
            <person name="Shah S."/>
            <person name="Dougan E. K."/>
            <person name="Thang M."/>
            <person name="Chan C."/>
        </authorList>
    </citation>
    <scope>NUCLEOTIDE SEQUENCE [LARGE SCALE GENOMIC DNA]</scope>
</reference>
<dbReference type="Gene3D" id="1.10.287.80">
    <property type="entry name" value="ATP synthase, gamma subunit, helix hairpin domain"/>
    <property type="match status" value="1"/>
</dbReference>
<dbReference type="InterPro" id="IPR036121">
    <property type="entry name" value="ATPase_F1/V1/A1_a/bsu_N_sf"/>
</dbReference>
<dbReference type="Pfam" id="PF00006">
    <property type="entry name" value="ATP-synt_ab"/>
    <property type="match status" value="1"/>
</dbReference>
<comment type="similarity">
    <text evidence="4">Belongs to the ATPase alpha/beta chains family.</text>
</comment>
<dbReference type="Gene3D" id="3.40.50.300">
    <property type="entry name" value="P-loop containing nucleotide triphosphate hydrolases"/>
    <property type="match status" value="1"/>
</dbReference>
<dbReference type="InterPro" id="IPR036771">
    <property type="entry name" value="ATPsynth_dsu/esu_N"/>
</dbReference>
<keyword evidence="20" id="KW-1185">Reference proteome</keyword>
<feature type="coiled-coil region" evidence="15">
    <location>
        <begin position="832"/>
        <end position="866"/>
    </location>
</feature>
<dbReference type="InterPro" id="IPR027417">
    <property type="entry name" value="P-loop_NTPase"/>
</dbReference>
<evidence type="ECO:0000256" key="2">
    <source>
        <dbReference type="ARBA" id="ARBA00005712"/>
    </source>
</evidence>
<dbReference type="Pfam" id="PF22919">
    <property type="entry name" value="ATP-synt_VA_C"/>
    <property type="match status" value="1"/>
</dbReference>
<dbReference type="InterPro" id="IPR055190">
    <property type="entry name" value="ATP-synt_VA_C"/>
</dbReference>
<dbReference type="CDD" id="cd01133">
    <property type="entry name" value="F1-ATPase_beta_CD"/>
    <property type="match status" value="1"/>
</dbReference>
<keyword evidence="14" id="KW-0066">ATP synthesis</keyword>
<comment type="subcellular location">
    <subcellularLocation>
        <location evidence="1">Membrane</location>
        <topology evidence="1">Peripheral membrane protein</topology>
    </subcellularLocation>
</comment>
<protein>
    <recommendedName>
        <fullName evidence="5">H(+)-transporting two-sector ATPase</fullName>
        <ecNumber evidence="5">7.1.2.2</ecNumber>
    </recommendedName>
</protein>
<dbReference type="Gene3D" id="2.60.15.10">
    <property type="entry name" value="F0F1 ATP synthase delta/epsilon subunit, N-terminal"/>
    <property type="match status" value="1"/>
</dbReference>
<dbReference type="InterPro" id="IPR000194">
    <property type="entry name" value="ATPase_F1/V1/A1_a/bsu_nucl-bd"/>
</dbReference>
<dbReference type="InterPro" id="IPR003593">
    <property type="entry name" value="AAA+_ATPase"/>
</dbReference>
<keyword evidence="10" id="KW-1278">Translocase</keyword>
<name>A0ABP0LV69_9DINO</name>
<evidence type="ECO:0000256" key="6">
    <source>
        <dbReference type="ARBA" id="ARBA00022448"/>
    </source>
</evidence>
<dbReference type="PRINTS" id="PR00126">
    <property type="entry name" value="ATPASEGAMMA"/>
</dbReference>
<gene>
    <name evidence="18" type="ORF">SCF082_LOCUS23029</name>
    <name evidence="19" type="ORF">SCF082_LOCUS24142</name>
</gene>
<dbReference type="EMBL" id="CAXAMM010016668">
    <property type="protein sequence ID" value="CAK9039376.1"/>
    <property type="molecule type" value="Genomic_DNA"/>
</dbReference>
<keyword evidence="15" id="KW-0175">Coiled coil</keyword>
<dbReference type="NCBIfam" id="TIGR01146">
    <property type="entry name" value="ATPsyn_F1gamma"/>
    <property type="match status" value="1"/>
</dbReference>
<dbReference type="InterPro" id="IPR050053">
    <property type="entry name" value="ATPase_alpha/beta_chains"/>
</dbReference>
<keyword evidence="12" id="KW-0472">Membrane</keyword>
<evidence type="ECO:0000256" key="4">
    <source>
        <dbReference type="ARBA" id="ARBA00008936"/>
    </source>
</evidence>
<dbReference type="HAMAP" id="MF_00530">
    <property type="entry name" value="ATP_synth_epsil_bac"/>
    <property type="match status" value="1"/>
</dbReference>
<comment type="caution">
    <text evidence="19">The sequence shown here is derived from an EMBL/GenBank/DDBJ whole genome shotgun (WGS) entry which is preliminary data.</text>
</comment>
<dbReference type="HAMAP" id="MF_01347">
    <property type="entry name" value="ATP_synth_beta_bact"/>
    <property type="match status" value="1"/>
</dbReference>
<dbReference type="PROSITE" id="PS00152">
    <property type="entry name" value="ATPASE_ALPHA_BETA"/>
    <property type="match status" value="1"/>
</dbReference>
<dbReference type="SMART" id="SM00382">
    <property type="entry name" value="AAA"/>
    <property type="match status" value="1"/>
</dbReference>
<dbReference type="InterPro" id="IPR024034">
    <property type="entry name" value="ATPase_F1/V1_b/a_C"/>
</dbReference>
<evidence type="ECO:0000256" key="10">
    <source>
        <dbReference type="ARBA" id="ARBA00022967"/>
    </source>
</evidence>
<dbReference type="EC" id="7.1.2.2" evidence="5"/>
<dbReference type="SUPFAM" id="SSF51344">
    <property type="entry name" value="Epsilon subunit of F1F0-ATP synthase N-terminal domain"/>
    <property type="match status" value="1"/>
</dbReference>